<dbReference type="SFLD" id="SFLDG01111">
    <property type="entry name" value="Uncharacterised_Radical_SAM_Su"/>
    <property type="match status" value="1"/>
</dbReference>
<dbReference type="CDD" id="cd01335">
    <property type="entry name" value="Radical_SAM"/>
    <property type="match status" value="1"/>
</dbReference>
<evidence type="ECO:0000256" key="3">
    <source>
        <dbReference type="ARBA" id="ARBA00022723"/>
    </source>
</evidence>
<dbReference type="GO" id="GO:0051539">
    <property type="term" value="F:4 iron, 4 sulfur cluster binding"/>
    <property type="evidence" value="ECO:0007669"/>
    <property type="project" value="UniProtKB-KW"/>
</dbReference>
<dbReference type="Pfam" id="PF04055">
    <property type="entry name" value="Radical_SAM"/>
    <property type="match status" value="1"/>
</dbReference>
<evidence type="ECO:0000313" key="8">
    <source>
        <dbReference type="Proteomes" id="UP000515480"/>
    </source>
</evidence>
<dbReference type="SUPFAM" id="SSF102114">
    <property type="entry name" value="Radical SAM enzymes"/>
    <property type="match status" value="1"/>
</dbReference>
<proteinExistence type="predicted"/>
<dbReference type="PROSITE" id="PS51918">
    <property type="entry name" value="RADICAL_SAM"/>
    <property type="match status" value="1"/>
</dbReference>
<dbReference type="PANTHER" id="PTHR42836:SF1">
    <property type="entry name" value="7-CARBOXY-7-DEAZAGUANINE SYNTHASE"/>
    <property type="match status" value="1"/>
</dbReference>
<sequence>MIVYATHAGGRYLPIEESLREQPEGKRAVYVNITNDCNCDCVFCLRSMKEMARESSLWIEQDPSVKEIIAELDRLPWEYVREVVCCGFGEPLIRLDTVLAVLRHVKEHHPEVATRVNTNGLGELEHGFEFAERFAGLLDTISISLNASNAERYLSLTRSKFGISSYEAMLTFAEHCKPYVPNVVLTVVEKVENEEEIARCRAICAERGLTLRVRVYEDS</sequence>
<dbReference type="GO" id="GO:0003824">
    <property type="term" value="F:catalytic activity"/>
    <property type="evidence" value="ECO:0007669"/>
    <property type="project" value="InterPro"/>
</dbReference>
<dbReference type="AlphaFoldDB" id="A0A7G7VHT8"/>
<keyword evidence="5" id="KW-0411">Iron-sulfur</keyword>
<organism evidence="7 8">
    <name type="scientific">Selenomonas timonae</name>
    <dbReference type="NCBI Taxonomy" id="2754044"/>
    <lineage>
        <taxon>Bacteria</taxon>
        <taxon>Bacillati</taxon>
        <taxon>Bacillota</taxon>
        <taxon>Negativicutes</taxon>
        <taxon>Selenomonadales</taxon>
        <taxon>Selenomonadaceae</taxon>
        <taxon>Selenomonas</taxon>
    </lineage>
</organism>
<keyword evidence="1" id="KW-0004">4Fe-4S</keyword>
<keyword evidence="3" id="KW-0479">Metal-binding</keyword>
<dbReference type="EMBL" id="CP060204">
    <property type="protein sequence ID" value="QNH53681.1"/>
    <property type="molecule type" value="Genomic_DNA"/>
</dbReference>
<dbReference type="RefSeq" id="WP_185979838.1">
    <property type="nucleotide sequence ID" value="NZ_CP060204.1"/>
</dbReference>
<dbReference type="SFLD" id="SFLDS00029">
    <property type="entry name" value="Radical_SAM"/>
    <property type="match status" value="1"/>
</dbReference>
<accession>A0A7G7VHT8</accession>
<evidence type="ECO:0000256" key="2">
    <source>
        <dbReference type="ARBA" id="ARBA00022691"/>
    </source>
</evidence>
<dbReference type="InterPro" id="IPR007197">
    <property type="entry name" value="rSAM"/>
</dbReference>
<dbReference type="NCBIfam" id="TIGR04038">
    <property type="entry name" value="tatD_link_rSAM"/>
    <property type="match status" value="1"/>
</dbReference>
<keyword evidence="2" id="KW-0949">S-adenosyl-L-methionine</keyword>
<dbReference type="InterPro" id="IPR058240">
    <property type="entry name" value="rSAM_sf"/>
</dbReference>
<reference evidence="7 8" key="1">
    <citation type="submission" date="2020-07" db="EMBL/GenBank/DDBJ databases">
        <title>Complete genome and description of Selenomonas timonensis sp. nov., a new bacterium isolated from a gingivitis subject.</title>
        <authorList>
            <person name="Antezack A."/>
        </authorList>
    </citation>
    <scope>NUCLEOTIDE SEQUENCE [LARGE SCALE GENOMIC DNA]</scope>
    <source>
        <strain evidence="7 8">Marseille-Q3039</strain>
    </source>
</reference>
<evidence type="ECO:0000256" key="4">
    <source>
        <dbReference type="ARBA" id="ARBA00023004"/>
    </source>
</evidence>
<dbReference type="Proteomes" id="UP000515480">
    <property type="component" value="Chromosome"/>
</dbReference>
<keyword evidence="4" id="KW-0408">Iron</keyword>
<feature type="domain" description="Radical SAM core" evidence="6">
    <location>
        <begin position="23"/>
        <end position="219"/>
    </location>
</feature>
<evidence type="ECO:0000259" key="6">
    <source>
        <dbReference type="PROSITE" id="PS51918"/>
    </source>
</evidence>
<evidence type="ECO:0000313" key="7">
    <source>
        <dbReference type="EMBL" id="QNH53681.1"/>
    </source>
</evidence>
<evidence type="ECO:0000256" key="1">
    <source>
        <dbReference type="ARBA" id="ARBA00022485"/>
    </source>
</evidence>
<dbReference type="PANTHER" id="PTHR42836">
    <property type="entry name" value="7-CARBOXY-7-DEAZAGUANINE SYNTHASE"/>
    <property type="match status" value="1"/>
</dbReference>
<dbReference type="InterPro" id="IPR023821">
    <property type="entry name" value="rSAM_TatD-assoc"/>
</dbReference>
<protein>
    <submittedName>
        <fullName evidence="7">Radical SAM protein</fullName>
    </submittedName>
</protein>
<name>A0A7G7VHT8_9FIRM</name>
<evidence type="ECO:0000256" key="5">
    <source>
        <dbReference type="ARBA" id="ARBA00023014"/>
    </source>
</evidence>
<gene>
    <name evidence="7" type="ORF">H1B31_07220</name>
</gene>
<keyword evidence="8" id="KW-1185">Reference proteome</keyword>
<dbReference type="InterPro" id="IPR013785">
    <property type="entry name" value="Aldolase_TIM"/>
</dbReference>
<dbReference type="KEGG" id="stim:H1B31_07220"/>
<dbReference type="GO" id="GO:0046872">
    <property type="term" value="F:metal ion binding"/>
    <property type="evidence" value="ECO:0007669"/>
    <property type="project" value="UniProtKB-KW"/>
</dbReference>
<dbReference type="Gene3D" id="3.20.20.70">
    <property type="entry name" value="Aldolase class I"/>
    <property type="match status" value="1"/>
</dbReference>